<name>A0AAP2DXY9_9BACT</name>
<evidence type="ECO:0000256" key="2">
    <source>
        <dbReference type="ARBA" id="ARBA00022840"/>
    </source>
</evidence>
<dbReference type="InterPro" id="IPR010488">
    <property type="entry name" value="Zeta_toxin_domain"/>
</dbReference>
<keyword evidence="1" id="KW-0547">Nucleotide-binding</keyword>
<dbReference type="SUPFAM" id="SSF52540">
    <property type="entry name" value="P-loop containing nucleoside triphosphate hydrolases"/>
    <property type="match status" value="1"/>
</dbReference>
<protein>
    <submittedName>
        <fullName evidence="4">Zeta toxin family protein</fullName>
    </submittedName>
</protein>
<dbReference type="InterPro" id="IPR027417">
    <property type="entry name" value="P-loop_NTPase"/>
</dbReference>
<gene>
    <name evidence="4" type="ORF">KK062_06315</name>
</gene>
<dbReference type="Pfam" id="PF06414">
    <property type="entry name" value="Zeta_toxin"/>
    <property type="match status" value="1"/>
</dbReference>
<evidence type="ECO:0000313" key="4">
    <source>
        <dbReference type="EMBL" id="MBT1707824.1"/>
    </source>
</evidence>
<evidence type="ECO:0000313" key="5">
    <source>
        <dbReference type="Proteomes" id="UP001319080"/>
    </source>
</evidence>
<keyword evidence="5" id="KW-1185">Reference proteome</keyword>
<dbReference type="PANTHER" id="PTHR39206:SF1">
    <property type="entry name" value="SLL8004 PROTEIN"/>
    <property type="match status" value="1"/>
</dbReference>
<dbReference type="Gene3D" id="3.40.50.300">
    <property type="entry name" value="P-loop containing nucleotide triphosphate hydrolases"/>
    <property type="match status" value="1"/>
</dbReference>
<dbReference type="PANTHER" id="PTHR39206">
    <property type="entry name" value="SLL8004 PROTEIN"/>
    <property type="match status" value="1"/>
</dbReference>
<reference evidence="4 5" key="1">
    <citation type="submission" date="2021-05" db="EMBL/GenBank/DDBJ databases">
        <title>A Polyphasic approach of four new species of the genus Ohtaekwangia: Ohtaekwangia histidinii sp. nov., Ohtaekwangia cretensis sp. nov., Ohtaekwangia indiensis sp. nov., Ohtaekwangia reichenbachii sp. nov. from diverse environment.</title>
        <authorList>
            <person name="Octaviana S."/>
        </authorList>
    </citation>
    <scope>NUCLEOTIDE SEQUENCE [LARGE SCALE GENOMIC DNA]</scope>
    <source>
        <strain evidence="4 5">PWU5</strain>
    </source>
</reference>
<dbReference type="RefSeq" id="WP_254083417.1">
    <property type="nucleotide sequence ID" value="NZ_JAHESE010000004.1"/>
</dbReference>
<evidence type="ECO:0000259" key="3">
    <source>
        <dbReference type="Pfam" id="PF06414"/>
    </source>
</evidence>
<dbReference type="PROSITE" id="PS51257">
    <property type="entry name" value="PROKAR_LIPOPROTEIN"/>
    <property type="match status" value="1"/>
</dbReference>
<evidence type="ECO:0000256" key="1">
    <source>
        <dbReference type="ARBA" id="ARBA00022741"/>
    </source>
</evidence>
<sequence>MRLSILQEKQDSLPNLYIIAGCNGAGKTTASFTIFPGLLNCKEFVNADSIAAGLSPFNPEGVAVEAGRLMLSRIDELTRANVDFAIETTLATRSYLSLVKRAQSLGYKVTLLYIWLDSPQTAKERVAARVAKGGHNIPGDVIERRYYRGIFNLINLFIPVVNGWMVVNSTNVVIEPIATGDQEGKNVVRNDYFWNVIVEQSKRYGKG</sequence>
<keyword evidence="2" id="KW-0067">ATP-binding</keyword>
<proteinExistence type="predicted"/>
<accession>A0AAP2DXY9</accession>
<dbReference type="EMBL" id="JAHESE010000004">
    <property type="protein sequence ID" value="MBT1707824.1"/>
    <property type="molecule type" value="Genomic_DNA"/>
</dbReference>
<dbReference type="Proteomes" id="UP001319080">
    <property type="component" value="Unassembled WGS sequence"/>
</dbReference>
<organism evidence="4 5">
    <name type="scientific">Dawidia cretensis</name>
    <dbReference type="NCBI Taxonomy" id="2782350"/>
    <lineage>
        <taxon>Bacteria</taxon>
        <taxon>Pseudomonadati</taxon>
        <taxon>Bacteroidota</taxon>
        <taxon>Cytophagia</taxon>
        <taxon>Cytophagales</taxon>
        <taxon>Chryseotaleaceae</taxon>
        <taxon>Dawidia</taxon>
    </lineage>
</organism>
<feature type="domain" description="Zeta toxin" evidence="3">
    <location>
        <begin position="62"/>
        <end position="146"/>
    </location>
</feature>
<comment type="caution">
    <text evidence="4">The sequence shown here is derived from an EMBL/GenBank/DDBJ whole genome shotgun (WGS) entry which is preliminary data.</text>
</comment>
<dbReference type="AlphaFoldDB" id="A0AAP2DXY9"/>